<dbReference type="STRING" id="1148509.SAMN05216222_3005"/>
<dbReference type="RefSeq" id="WP_092276670.1">
    <property type="nucleotide sequence ID" value="NZ_LT629762.1"/>
</dbReference>
<evidence type="ECO:0000313" key="1">
    <source>
        <dbReference type="EMBL" id="SDT05924.1"/>
    </source>
</evidence>
<reference evidence="1 2" key="1">
    <citation type="submission" date="2016-10" db="EMBL/GenBank/DDBJ databases">
        <authorList>
            <person name="de Groot N.N."/>
        </authorList>
    </citation>
    <scope>NUCLEOTIDE SEQUENCE [LARGE SCALE GENOMIC DNA]</scope>
    <source>
        <strain evidence="1 2">LMG 26867</strain>
    </source>
</reference>
<gene>
    <name evidence="1" type="ORF">SAMN05216222_3005</name>
</gene>
<proteinExistence type="predicted"/>
<dbReference type="AlphaFoldDB" id="A0A1H1X9I1"/>
<accession>A0A1H1X9I1</accession>
<protein>
    <submittedName>
        <fullName evidence="1">Uncharacterized protein</fullName>
    </submittedName>
</protein>
<dbReference type="EMBL" id="LT629762">
    <property type="protein sequence ID" value="SDT05924.1"/>
    <property type="molecule type" value="Genomic_DNA"/>
</dbReference>
<name>A0A1H1X9I1_9PSED</name>
<sequence>MRYLQVVAQDRSAQGVGDFLLFRFYEDDRLLREATAAELLRLKVLGKTYLKCAWFNIGEGEERHLRIFSQNPSGDGTAETVRLHFHDGAQIAYKAAAHDQDNDGRLEVILSSDVDNDGHSNRTDRSRVTALVKQYLQINW</sequence>
<dbReference type="InterPro" id="IPR028994">
    <property type="entry name" value="Integrin_alpha_N"/>
</dbReference>
<dbReference type="SUPFAM" id="SSF69318">
    <property type="entry name" value="Integrin alpha N-terminal domain"/>
    <property type="match status" value="1"/>
</dbReference>
<dbReference type="Proteomes" id="UP000198481">
    <property type="component" value="Chromosome I"/>
</dbReference>
<evidence type="ECO:0000313" key="2">
    <source>
        <dbReference type="Proteomes" id="UP000198481"/>
    </source>
</evidence>
<organism evidence="1 2">
    <name type="scientific">Pseudomonas prosekii</name>
    <dbReference type="NCBI Taxonomy" id="1148509"/>
    <lineage>
        <taxon>Bacteria</taxon>
        <taxon>Pseudomonadati</taxon>
        <taxon>Pseudomonadota</taxon>
        <taxon>Gammaproteobacteria</taxon>
        <taxon>Pseudomonadales</taxon>
        <taxon>Pseudomonadaceae</taxon>
        <taxon>Pseudomonas</taxon>
    </lineage>
</organism>